<dbReference type="Pfam" id="PF10759">
    <property type="entry name" value="BPA"/>
    <property type="match status" value="1"/>
</dbReference>
<dbReference type="OrthoDB" id="3527848at2"/>
<organism evidence="6 7">
    <name type="scientific">Nonomuraea terrae</name>
    <dbReference type="NCBI Taxonomy" id="2530383"/>
    <lineage>
        <taxon>Bacteria</taxon>
        <taxon>Bacillati</taxon>
        <taxon>Actinomycetota</taxon>
        <taxon>Actinomycetes</taxon>
        <taxon>Streptosporangiales</taxon>
        <taxon>Streptosporangiaceae</taxon>
        <taxon>Nonomuraea</taxon>
    </lineage>
</organism>
<protein>
    <recommendedName>
        <fullName evidence="3">Bacterial proteasome activator</fullName>
    </recommendedName>
</protein>
<evidence type="ECO:0000313" key="6">
    <source>
        <dbReference type="EMBL" id="TDD52061.1"/>
    </source>
</evidence>
<accession>A0A4R4Z241</accession>
<evidence type="ECO:0000256" key="2">
    <source>
        <dbReference type="ARBA" id="ARBA00011402"/>
    </source>
</evidence>
<sequence length="175" mass="19509">MFGVQADEPRIRRSPAGLFVVDSGKEPDERAGQGRGDTTSPPRKEMWPAAELAAMARQDKLVRLATTVRHLCGELREMTLDDQARERLGTLYERISAEIADVLPPELRAELDALRPSLNGRPTHAELRIAHAQLLGWVEGLWHGVQVAMNLHRAGLAQQVRALRPRRPRPGDPAR</sequence>
<dbReference type="Proteomes" id="UP000295302">
    <property type="component" value="Unassembled WGS sequence"/>
</dbReference>
<feature type="region of interest" description="Disordered" evidence="5">
    <location>
        <begin position="1"/>
        <end position="44"/>
    </location>
</feature>
<comment type="subunit">
    <text evidence="2">Forms a homooligomeric, either hexameric or heptameric, ring-like structure which stacks co-axially with the proteasomal alpha-rings.</text>
</comment>
<comment type="caution">
    <text evidence="6">The sequence shown here is derived from an EMBL/GenBank/DDBJ whole genome shotgun (WGS) entry which is preliminary data.</text>
</comment>
<evidence type="ECO:0000313" key="7">
    <source>
        <dbReference type="Proteomes" id="UP000295302"/>
    </source>
</evidence>
<evidence type="ECO:0000256" key="3">
    <source>
        <dbReference type="ARBA" id="ARBA00014831"/>
    </source>
</evidence>
<feature type="compositionally biased region" description="Basic and acidic residues" evidence="5">
    <location>
        <begin position="23"/>
        <end position="32"/>
    </location>
</feature>
<evidence type="ECO:0000256" key="1">
    <source>
        <dbReference type="ARBA" id="ARBA00006639"/>
    </source>
</evidence>
<dbReference type="RefSeq" id="WP_132610804.1">
    <property type="nucleotide sequence ID" value="NZ_SMKQ01000018.1"/>
</dbReference>
<dbReference type="GO" id="GO:0000502">
    <property type="term" value="C:proteasome complex"/>
    <property type="evidence" value="ECO:0007669"/>
    <property type="project" value="UniProtKB-KW"/>
</dbReference>
<proteinExistence type="inferred from homology"/>
<gene>
    <name evidence="6" type="ORF">E1286_09550</name>
</gene>
<evidence type="ECO:0000256" key="5">
    <source>
        <dbReference type="SAM" id="MobiDB-lite"/>
    </source>
</evidence>
<keyword evidence="4" id="KW-0647">Proteasome</keyword>
<dbReference type="GO" id="GO:0061136">
    <property type="term" value="P:regulation of proteasomal protein catabolic process"/>
    <property type="evidence" value="ECO:0007669"/>
    <property type="project" value="InterPro"/>
</dbReference>
<dbReference type="InterPro" id="IPR019695">
    <property type="entry name" value="Proteasome_act"/>
</dbReference>
<dbReference type="AlphaFoldDB" id="A0A4R4Z241"/>
<evidence type="ECO:0000256" key="4">
    <source>
        <dbReference type="ARBA" id="ARBA00022942"/>
    </source>
</evidence>
<name>A0A4R4Z241_9ACTN</name>
<keyword evidence="7" id="KW-1185">Reference proteome</keyword>
<dbReference type="EMBL" id="SMKQ01000018">
    <property type="protein sequence ID" value="TDD52061.1"/>
    <property type="molecule type" value="Genomic_DNA"/>
</dbReference>
<reference evidence="6 7" key="1">
    <citation type="submission" date="2019-03" db="EMBL/GenBank/DDBJ databases">
        <title>Draft genome sequences of novel Actinobacteria.</title>
        <authorList>
            <person name="Sahin N."/>
            <person name="Ay H."/>
            <person name="Saygin H."/>
        </authorList>
    </citation>
    <scope>NUCLEOTIDE SEQUENCE [LARGE SCALE GENOMIC DNA]</scope>
    <source>
        <strain evidence="6 7">CH32</strain>
    </source>
</reference>
<comment type="similarity">
    <text evidence="1">Belongs to the Bpa family.</text>
</comment>